<evidence type="ECO:0000259" key="2">
    <source>
        <dbReference type="Pfam" id="PF13460"/>
    </source>
</evidence>
<dbReference type="Proteomes" id="UP000242547">
    <property type="component" value="Unassembled WGS sequence"/>
</dbReference>
<dbReference type="SUPFAM" id="SSF51735">
    <property type="entry name" value="NAD(P)-binding Rossmann-fold domains"/>
    <property type="match status" value="1"/>
</dbReference>
<dbReference type="PANTHER" id="PTHR12126:SF11">
    <property type="entry name" value="NADH DEHYDROGENASE [UBIQUINONE] 1 ALPHA SUBCOMPLEX SUBUNIT 9, MITOCHONDRIAL"/>
    <property type="match status" value="1"/>
</dbReference>
<dbReference type="InterPro" id="IPR036291">
    <property type="entry name" value="NAD(P)-bd_dom_sf"/>
</dbReference>
<proteinExistence type="predicted"/>
<evidence type="ECO:0000256" key="1">
    <source>
        <dbReference type="SAM" id="MobiDB-lite"/>
    </source>
</evidence>
<dbReference type="InterPro" id="IPR016040">
    <property type="entry name" value="NAD(P)-bd_dom"/>
</dbReference>
<dbReference type="Gene3D" id="3.40.50.720">
    <property type="entry name" value="NAD(P)-binding Rossmann-like Domain"/>
    <property type="match status" value="1"/>
</dbReference>
<dbReference type="PANTHER" id="PTHR12126">
    <property type="entry name" value="NADH-UBIQUINONE OXIDOREDUCTASE 39 KDA SUBUNIT-RELATED"/>
    <property type="match status" value="1"/>
</dbReference>
<dbReference type="CDD" id="cd05245">
    <property type="entry name" value="SDR_a2"/>
    <property type="match status" value="1"/>
</dbReference>
<dbReference type="InterPro" id="IPR051207">
    <property type="entry name" value="ComplexI_NDUFA9_subunit"/>
</dbReference>
<protein>
    <submittedName>
        <fullName evidence="3">NmrA family protein</fullName>
    </submittedName>
</protein>
<dbReference type="RefSeq" id="WP_107505652.1">
    <property type="nucleotide sequence ID" value="NZ_CP130489.1"/>
</dbReference>
<accession>A0A2T4KK47</accession>
<dbReference type="EMBL" id="PYZL01000005">
    <property type="protein sequence ID" value="PTE74423.1"/>
    <property type="molecule type" value="Genomic_DNA"/>
</dbReference>
<evidence type="ECO:0000313" key="3">
    <source>
        <dbReference type="EMBL" id="PTE74423.1"/>
    </source>
</evidence>
<dbReference type="GO" id="GO:0044877">
    <property type="term" value="F:protein-containing complex binding"/>
    <property type="evidence" value="ECO:0007669"/>
    <property type="project" value="TreeGrafter"/>
</dbReference>
<gene>
    <name evidence="3" type="ORF">BUY44_01540</name>
</gene>
<feature type="region of interest" description="Disordered" evidence="1">
    <location>
        <begin position="297"/>
        <end position="322"/>
    </location>
</feature>
<comment type="caution">
    <text evidence="3">The sequence shown here is derived from an EMBL/GenBank/DDBJ whole genome shotgun (WGS) entry which is preliminary data.</text>
</comment>
<sequence length="505" mass="57208">MGKVLLTGASGYIGGHLKEQLKDNHEIIAISRNVDNKENEHNVTWKAADLFDIDEITEVMEGVDTAVYLVHSMMPNAKLTQASFEDMDALLADNFARAAKVQGVKHIVFMSGVIPNEDNLSAHLRSRLECERILGSYGVPVSTLRAGLIIGAKGSSYPILKRLVERLPAMVLPSWAYNLIAPVSIEDVIDKLAALVDRSPNENEAFDITGPDIMNYKELIGRTAKVLDKKLPILDLPIIPIWLSRYWVQLISQVPKEMVYPLMNSLVHDMIPQPKRTHPDFSFGSITYEESVRRAFEEEKDMNQHKKSKSSSKNKDKKEQVKDVRAITRFKIPQSFSMRDVSREYADFINNITLHLVNGTINEDEFNIRLPFINQFILKMKKKEHNSTENKIVYKIVGGNLALAKDGGNARFEFRRILDTNEGLVALQEYEPTLPWSVYKFTQAKAHKAVMDIFKQHMDKLATKEEEQIENSSLNKVLSNSAMTLGAMVGAWAGVKIYHRLIEKK</sequence>
<feature type="compositionally biased region" description="Basic and acidic residues" evidence="1">
    <location>
        <begin position="313"/>
        <end position="322"/>
    </location>
</feature>
<reference evidence="3 4" key="1">
    <citation type="journal article" date="2016" name="Front. Microbiol.">
        <title>Comprehensive Phylogenetic Analysis of Bovine Non-aureus Staphylococci Species Based on Whole-Genome Sequencing.</title>
        <authorList>
            <person name="Naushad S."/>
            <person name="Barkema H.W."/>
            <person name="Luby C."/>
            <person name="Condas L.A."/>
            <person name="Nobrega D.B."/>
            <person name="Carson D.A."/>
            <person name="De Buck J."/>
        </authorList>
    </citation>
    <scope>NUCLEOTIDE SEQUENCE [LARGE SCALE GENOMIC DNA]</scope>
    <source>
        <strain evidence="3 4">SNUC 761</strain>
    </source>
</reference>
<dbReference type="Pfam" id="PF13460">
    <property type="entry name" value="NAD_binding_10"/>
    <property type="match status" value="1"/>
</dbReference>
<feature type="domain" description="NAD(P)-binding" evidence="2">
    <location>
        <begin position="8"/>
        <end position="113"/>
    </location>
</feature>
<organism evidence="3 4">
    <name type="scientific">Staphylococcus devriesei</name>
    <dbReference type="NCBI Taxonomy" id="586733"/>
    <lineage>
        <taxon>Bacteria</taxon>
        <taxon>Bacillati</taxon>
        <taxon>Bacillota</taxon>
        <taxon>Bacilli</taxon>
        <taxon>Bacillales</taxon>
        <taxon>Staphylococcaceae</taxon>
        <taxon>Staphylococcus</taxon>
    </lineage>
</organism>
<evidence type="ECO:0000313" key="4">
    <source>
        <dbReference type="Proteomes" id="UP000242547"/>
    </source>
</evidence>
<name>A0A2T4KK47_9STAP</name>
<dbReference type="AlphaFoldDB" id="A0A2T4KK47"/>